<dbReference type="AlphaFoldDB" id="A0A0E9WZP0"/>
<reference evidence="1" key="2">
    <citation type="journal article" date="2015" name="Fish Shellfish Immunol.">
        <title>Early steps in the European eel (Anguilla anguilla)-Vibrio vulnificus interaction in the gills: Role of the RtxA13 toxin.</title>
        <authorList>
            <person name="Callol A."/>
            <person name="Pajuelo D."/>
            <person name="Ebbesson L."/>
            <person name="Teles M."/>
            <person name="MacKenzie S."/>
            <person name="Amaro C."/>
        </authorList>
    </citation>
    <scope>NUCLEOTIDE SEQUENCE</scope>
</reference>
<evidence type="ECO:0000313" key="1">
    <source>
        <dbReference type="EMBL" id="JAH95952.1"/>
    </source>
</evidence>
<sequence length="54" mass="6162">MKKTKIHCQAVQAFIFKVNWKFSTITILQVLWSCKLCMLGHIFGPEQASVGFGF</sequence>
<accession>A0A0E9WZP0</accession>
<reference evidence="1" key="1">
    <citation type="submission" date="2014-11" db="EMBL/GenBank/DDBJ databases">
        <authorList>
            <person name="Amaro Gonzalez C."/>
        </authorList>
    </citation>
    <scope>NUCLEOTIDE SEQUENCE</scope>
</reference>
<organism evidence="1">
    <name type="scientific">Anguilla anguilla</name>
    <name type="common">European freshwater eel</name>
    <name type="synonym">Muraena anguilla</name>
    <dbReference type="NCBI Taxonomy" id="7936"/>
    <lineage>
        <taxon>Eukaryota</taxon>
        <taxon>Metazoa</taxon>
        <taxon>Chordata</taxon>
        <taxon>Craniata</taxon>
        <taxon>Vertebrata</taxon>
        <taxon>Euteleostomi</taxon>
        <taxon>Actinopterygii</taxon>
        <taxon>Neopterygii</taxon>
        <taxon>Teleostei</taxon>
        <taxon>Anguilliformes</taxon>
        <taxon>Anguillidae</taxon>
        <taxon>Anguilla</taxon>
    </lineage>
</organism>
<name>A0A0E9WZP0_ANGAN</name>
<proteinExistence type="predicted"/>
<dbReference type="EMBL" id="GBXM01012625">
    <property type="protein sequence ID" value="JAH95952.1"/>
    <property type="molecule type" value="Transcribed_RNA"/>
</dbReference>
<protein>
    <submittedName>
        <fullName evidence="1">Uncharacterized protein</fullName>
    </submittedName>
</protein>